<feature type="region of interest" description="Disordered" evidence="1">
    <location>
        <begin position="78"/>
        <end position="99"/>
    </location>
</feature>
<dbReference type="EMBL" id="MU154529">
    <property type="protein sequence ID" value="KAF9500089.1"/>
    <property type="molecule type" value="Genomic_DNA"/>
</dbReference>
<dbReference type="OrthoDB" id="3044029at2759"/>
<name>A0A9P6A5Q3_PLEER</name>
<evidence type="ECO:0000313" key="3">
    <source>
        <dbReference type="Proteomes" id="UP000807025"/>
    </source>
</evidence>
<evidence type="ECO:0000313" key="2">
    <source>
        <dbReference type="EMBL" id="KAF9500089.1"/>
    </source>
</evidence>
<proteinExistence type="predicted"/>
<dbReference type="AlphaFoldDB" id="A0A9P6A5Q3"/>
<comment type="caution">
    <text evidence="2">The sequence shown here is derived from an EMBL/GenBank/DDBJ whole genome shotgun (WGS) entry which is preliminary data.</text>
</comment>
<evidence type="ECO:0000256" key="1">
    <source>
        <dbReference type="SAM" id="MobiDB-lite"/>
    </source>
</evidence>
<sequence>MDKGKYPSQLNPQDAGGVYHNLDGDKVTNLSGLHCEGFERFVEGLQPASGQLAVRCCDSQVDCPVPGPGERCSDVLRGNYGPCGERKEPGKRDDDVNAD</sequence>
<protein>
    <submittedName>
        <fullName evidence="2">Uncharacterized protein</fullName>
    </submittedName>
</protein>
<feature type="compositionally biased region" description="Basic and acidic residues" evidence="1">
    <location>
        <begin position="84"/>
        <end position="99"/>
    </location>
</feature>
<keyword evidence="3" id="KW-1185">Reference proteome</keyword>
<organism evidence="2 3">
    <name type="scientific">Pleurotus eryngii</name>
    <name type="common">Boletus of the steppes</name>
    <dbReference type="NCBI Taxonomy" id="5323"/>
    <lineage>
        <taxon>Eukaryota</taxon>
        <taxon>Fungi</taxon>
        <taxon>Dikarya</taxon>
        <taxon>Basidiomycota</taxon>
        <taxon>Agaricomycotina</taxon>
        <taxon>Agaricomycetes</taxon>
        <taxon>Agaricomycetidae</taxon>
        <taxon>Agaricales</taxon>
        <taxon>Pleurotineae</taxon>
        <taxon>Pleurotaceae</taxon>
        <taxon>Pleurotus</taxon>
    </lineage>
</organism>
<dbReference type="Proteomes" id="UP000807025">
    <property type="component" value="Unassembled WGS sequence"/>
</dbReference>
<gene>
    <name evidence="2" type="ORF">BDN71DRAFT_1502550</name>
</gene>
<accession>A0A9P6A5Q3</accession>
<reference evidence="2" key="1">
    <citation type="submission" date="2020-11" db="EMBL/GenBank/DDBJ databases">
        <authorList>
            <consortium name="DOE Joint Genome Institute"/>
            <person name="Ahrendt S."/>
            <person name="Riley R."/>
            <person name="Andreopoulos W."/>
            <person name="Labutti K."/>
            <person name="Pangilinan J."/>
            <person name="Ruiz-Duenas F.J."/>
            <person name="Barrasa J.M."/>
            <person name="Sanchez-Garcia M."/>
            <person name="Camarero S."/>
            <person name="Miyauchi S."/>
            <person name="Serrano A."/>
            <person name="Linde D."/>
            <person name="Babiker R."/>
            <person name="Drula E."/>
            <person name="Ayuso-Fernandez I."/>
            <person name="Pacheco R."/>
            <person name="Padilla G."/>
            <person name="Ferreira P."/>
            <person name="Barriuso J."/>
            <person name="Kellner H."/>
            <person name="Castanera R."/>
            <person name="Alfaro M."/>
            <person name="Ramirez L."/>
            <person name="Pisabarro A.G."/>
            <person name="Kuo A."/>
            <person name="Tritt A."/>
            <person name="Lipzen A."/>
            <person name="He G."/>
            <person name="Yan M."/>
            <person name="Ng V."/>
            <person name="Cullen D."/>
            <person name="Martin F."/>
            <person name="Rosso M.-N."/>
            <person name="Henrissat B."/>
            <person name="Hibbett D."/>
            <person name="Martinez A.T."/>
            <person name="Grigoriev I.V."/>
        </authorList>
    </citation>
    <scope>NUCLEOTIDE SEQUENCE</scope>
    <source>
        <strain evidence="2">ATCC 90797</strain>
    </source>
</reference>